<feature type="compositionally biased region" description="Polar residues" evidence="2">
    <location>
        <begin position="31"/>
        <end position="47"/>
    </location>
</feature>
<dbReference type="Proteomes" id="UP001168821">
    <property type="component" value="Unassembled WGS sequence"/>
</dbReference>
<proteinExistence type="predicted"/>
<feature type="compositionally biased region" description="Basic and acidic residues" evidence="2">
    <location>
        <begin position="62"/>
        <end position="71"/>
    </location>
</feature>
<gene>
    <name evidence="3" type="ORF">Zmor_005999</name>
</gene>
<evidence type="ECO:0000313" key="3">
    <source>
        <dbReference type="EMBL" id="KAJ3661611.1"/>
    </source>
</evidence>
<feature type="compositionally biased region" description="Basic and acidic residues" evidence="2">
    <location>
        <begin position="84"/>
        <end position="97"/>
    </location>
</feature>
<feature type="region of interest" description="Disordered" evidence="2">
    <location>
        <begin position="1"/>
        <end position="48"/>
    </location>
</feature>
<dbReference type="AlphaFoldDB" id="A0AA38MMH0"/>
<name>A0AA38MMH0_9CUCU</name>
<keyword evidence="1" id="KW-0175">Coiled coil</keyword>
<feature type="coiled-coil region" evidence="1">
    <location>
        <begin position="161"/>
        <end position="212"/>
    </location>
</feature>
<keyword evidence="4" id="KW-1185">Reference proteome</keyword>
<accession>A0AA38MMH0</accession>
<comment type="caution">
    <text evidence="3">The sequence shown here is derived from an EMBL/GenBank/DDBJ whole genome shotgun (WGS) entry which is preliminary data.</text>
</comment>
<protein>
    <submittedName>
        <fullName evidence="3">Uncharacterized protein</fullName>
    </submittedName>
</protein>
<evidence type="ECO:0000256" key="1">
    <source>
        <dbReference type="SAM" id="Coils"/>
    </source>
</evidence>
<sequence length="281" mass="32533">MGEKQESEAFEDSDETDMKLQKEAKHRQSTPKEMSNQRNRSFSTSDIPTVFLDLTADDEEVAKDTETRGEQKNQIWWQATPKRRLGETEKPTETEDEAKKLLKVLHKTANEISKLSQVVAKNPNTKREIKTISSGLVKSASQLLNEKLTIWLAGKVISPKSKRQKQEEFRSEERIKELENKLKEAEARDRERQAEMEELKEMISKMKEEQEISPTSAQTFELNVNEGGEARKCVLKQKLQEMEVSEFTEIEKDMRFLVKGNEELGRLLEKAPNTKEEMKKS</sequence>
<evidence type="ECO:0000256" key="2">
    <source>
        <dbReference type="SAM" id="MobiDB-lite"/>
    </source>
</evidence>
<dbReference type="EMBL" id="JALNTZ010000002">
    <property type="protein sequence ID" value="KAJ3661611.1"/>
    <property type="molecule type" value="Genomic_DNA"/>
</dbReference>
<organism evidence="3 4">
    <name type="scientific">Zophobas morio</name>
    <dbReference type="NCBI Taxonomy" id="2755281"/>
    <lineage>
        <taxon>Eukaryota</taxon>
        <taxon>Metazoa</taxon>
        <taxon>Ecdysozoa</taxon>
        <taxon>Arthropoda</taxon>
        <taxon>Hexapoda</taxon>
        <taxon>Insecta</taxon>
        <taxon>Pterygota</taxon>
        <taxon>Neoptera</taxon>
        <taxon>Endopterygota</taxon>
        <taxon>Coleoptera</taxon>
        <taxon>Polyphaga</taxon>
        <taxon>Cucujiformia</taxon>
        <taxon>Tenebrionidae</taxon>
        <taxon>Zophobas</taxon>
    </lineage>
</organism>
<evidence type="ECO:0000313" key="4">
    <source>
        <dbReference type="Proteomes" id="UP001168821"/>
    </source>
</evidence>
<reference evidence="3" key="1">
    <citation type="journal article" date="2023" name="G3 (Bethesda)">
        <title>Whole genome assemblies of Zophobas morio and Tenebrio molitor.</title>
        <authorList>
            <person name="Kaur S."/>
            <person name="Stinson S.A."/>
            <person name="diCenzo G.C."/>
        </authorList>
    </citation>
    <scope>NUCLEOTIDE SEQUENCE</scope>
    <source>
        <strain evidence="3">QUZm001</strain>
    </source>
</reference>
<feature type="region of interest" description="Disordered" evidence="2">
    <location>
        <begin position="62"/>
        <end position="97"/>
    </location>
</feature>